<accession>A0A183BIH2</accession>
<dbReference type="Proteomes" id="UP000050741">
    <property type="component" value="Unassembled WGS sequence"/>
</dbReference>
<reference evidence="3" key="3">
    <citation type="submission" date="2016-06" db="UniProtKB">
        <authorList>
            <consortium name="WormBaseParasite"/>
        </authorList>
    </citation>
    <scope>IDENTIFICATION</scope>
</reference>
<sequence length="194" mass="20346">MIGGSRASVPGPVTYFDGKNDSSLDGLASFSNGSFMSSPDFCFEGSCAENLSLAGIGTKIRMKTTLINGKNLAKAQPGNIRAAQFDRMAWECAPAGLVGTTTGKAKETDLACNMTTVIGVGGTGKEKKGNKGEKVPEAARGRDNMATMPGWAEANWGRGMGYIVPKQSRRIQSGGMDGCTMSEHEQAKPEIIAD</sequence>
<organism evidence="2 3">
    <name type="scientific">Globodera pallida</name>
    <name type="common">Potato cyst nematode worm</name>
    <name type="synonym">Heterodera pallida</name>
    <dbReference type="NCBI Taxonomy" id="36090"/>
    <lineage>
        <taxon>Eukaryota</taxon>
        <taxon>Metazoa</taxon>
        <taxon>Ecdysozoa</taxon>
        <taxon>Nematoda</taxon>
        <taxon>Chromadorea</taxon>
        <taxon>Rhabditida</taxon>
        <taxon>Tylenchina</taxon>
        <taxon>Tylenchomorpha</taxon>
        <taxon>Tylenchoidea</taxon>
        <taxon>Heteroderidae</taxon>
        <taxon>Heteroderinae</taxon>
        <taxon>Globodera</taxon>
    </lineage>
</organism>
<reference evidence="2" key="2">
    <citation type="submission" date="2014-05" db="EMBL/GenBank/DDBJ databases">
        <title>The genome and life-stage specific transcriptomes of Globodera pallida elucidate key aspects of plant parasitism by a cyst nematode.</title>
        <authorList>
            <person name="Cotton J.A."/>
            <person name="Lilley C.J."/>
            <person name="Jones L.M."/>
            <person name="Kikuchi T."/>
            <person name="Reid A.J."/>
            <person name="Thorpe P."/>
            <person name="Tsai I.J."/>
            <person name="Beasley H."/>
            <person name="Blok V."/>
            <person name="Cock P.J.A."/>
            <person name="Van den Akker S.E."/>
            <person name="Holroyd N."/>
            <person name="Hunt M."/>
            <person name="Mantelin S."/>
            <person name="Naghra H."/>
            <person name="Pain A."/>
            <person name="Palomares-Rius J.E."/>
            <person name="Zarowiecki M."/>
            <person name="Berriman M."/>
            <person name="Jones J.T."/>
            <person name="Urwin P.E."/>
        </authorList>
    </citation>
    <scope>NUCLEOTIDE SEQUENCE [LARGE SCALE GENOMIC DNA]</scope>
    <source>
        <strain evidence="2">Lindley</strain>
    </source>
</reference>
<feature type="region of interest" description="Disordered" evidence="1">
    <location>
        <begin position="173"/>
        <end position="194"/>
    </location>
</feature>
<protein>
    <submittedName>
        <fullName evidence="3">Uncharacterized protein</fullName>
    </submittedName>
</protein>
<evidence type="ECO:0000313" key="2">
    <source>
        <dbReference type="Proteomes" id="UP000050741"/>
    </source>
</evidence>
<evidence type="ECO:0000313" key="3">
    <source>
        <dbReference type="WBParaSite" id="GPLIN_000040100"/>
    </source>
</evidence>
<name>A0A183BIH2_GLOPA</name>
<evidence type="ECO:0000256" key="1">
    <source>
        <dbReference type="SAM" id="MobiDB-lite"/>
    </source>
</evidence>
<dbReference type="AlphaFoldDB" id="A0A183BIH2"/>
<proteinExistence type="predicted"/>
<reference evidence="2" key="1">
    <citation type="submission" date="2013-12" db="EMBL/GenBank/DDBJ databases">
        <authorList>
            <person name="Aslett M."/>
        </authorList>
    </citation>
    <scope>NUCLEOTIDE SEQUENCE [LARGE SCALE GENOMIC DNA]</scope>
    <source>
        <strain evidence="2">Lindley</strain>
    </source>
</reference>
<dbReference type="WBParaSite" id="GPLIN_000040100">
    <property type="protein sequence ID" value="GPLIN_000040100"/>
    <property type="gene ID" value="GPLIN_000040100"/>
</dbReference>
<keyword evidence="2" id="KW-1185">Reference proteome</keyword>